<dbReference type="OrthoDB" id="544346at2759"/>
<proteinExistence type="predicted"/>
<dbReference type="AlphaFoldDB" id="A0A7J6VD83"/>
<feature type="non-terminal residue" evidence="4">
    <location>
        <position position="70"/>
    </location>
</feature>
<dbReference type="InterPro" id="IPR051848">
    <property type="entry name" value="PGIP"/>
</dbReference>
<evidence type="ECO:0000313" key="4">
    <source>
        <dbReference type="EMBL" id="KAF5183069.1"/>
    </source>
</evidence>
<evidence type="ECO:0000256" key="3">
    <source>
        <dbReference type="ARBA" id="ARBA00022737"/>
    </source>
</evidence>
<comment type="subcellular location">
    <subcellularLocation>
        <location evidence="1">Cell envelope</location>
    </subcellularLocation>
</comment>
<sequence>TYDSQDCTGTISSKVADLVYLEGIDLSNNMLQGSIPNLWNLSALKYLDLSGNMLVGGVPDYLGTMPSLRE</sequence>
<dbReference type="Gene3D" id="3.80.10.10">
    <property type="entry name" value="Ribonuclease Inhibitor"/>
    <property type="match status" value="1"/>
</dbReference>
<accession>A0A7J6VD83</accession>
<dbReference type="EMBL" id="JABWDY010033972">
    <property type="protein sequence ID" value="KAF5183069.1"/>
    <property type="molecule type" value="Genomic_DNA"/>
</dbReference>
<dbReference type="PRINTS" id="PR00019">
    <property type="entry name" value="LEURICHRPT"/>
</dbReference>
<dbReference type="Proteomes" id="UP000554482">
    <property type="component" value="Unassembled WGS sequence"/>
</dbReference>
<dbReference type="PANTHER" id="PTHR48059">
    <property type="entry name" value="POLYGALACTURONASE INHIBITOR 1"/>
    <property type="match status" value="1"/>
</dbReference>
<reference evidence="4 5" key="1">
    <citation type="submission" date="2020-06" db="EMBL/GenBank/DDBJ databases">
        <title>Transcriptomic and genomic resources for Thalictrum thalictroides and T. hernandezii: Facilitating candidate gene discovery in an emerging model plant lineage.</title>
        <authorList>
            <person name="Arias T."/>
            <person name="Riano-Pachon D.M."/>
            <person name="Di Stilio V.S."/>
        </authorList>
    </citation>
    <scope>NUCLEOTIDE SEQUENCE [LARGE SCALE GENOMIC DNA]</scope>
    <source>
        <strain evidence="5">cv. WT478/WT964</strain>
        <tissue evidence="4">Leaves</tissue>
    </source>
</reference>
<organism evidence="4 5">
    <name type="scientific">Thalictrum thalictroides</name>
    <name type="common">Rue-anemone</name>
    <name type="synonym">Anemone thalictroides</name>
    <dbReference type="NCBI Taxonomy" id="46969"/>
    <lineage>
        <taxon>Eukaryota</taxon>
        <taxon>Viridiplantae</taxon>
        <taxon>Streptophyta</taxon>
        <taxon>Embryophyta</taxon>
        <taxon>Tracheophyta</taxon>
        <taxon>Spermatophyta</taxon>
        <taxon>Magnoliopsida</taxon>
        <taxon>Ranunculales</taxon>
        <taxon>Ranunculaceae</taxon>
        <taxon>Thalictroideae</taxon>
        <taxon>Thalictrum</taxon>
    </lineage>
</organism>
<evidence type="ECO:0000313" key="5">
    <source>
        <dbReference type="Proteomes" id="UP000554482"/>
    </source>
</evidence>
<gene>
    <name evidence="4" type="ORF">FRX31_027344</name>
</gene>
<dbReference type="InterPro" id="IPR025875">
    <property type="entry name" value="Leu-rich_rpt_4"/>
</dbReference>
<protein>
    <submittedName>
        <fullName evidence="4">Uncharacterized protein</fullName>
    </submittedName>
</protein>
<dbReference type="InterPro" id="IPR032675">
    <property type="entry name" value="LRR_dom_sf"/>
</dbReference>
<name>A0A7J6VD83_THATH</name>
<dbReference type="SUPFAM" id="SSF52058">
    <property type="entry name" value="L domain-like"/>
    <property type="match status" value="1"/>
</dbReference>
<comment type="caution">
    <text evidence="4">The sequence shown here is derived from an EMBL/GenBank/DDBJ whole genome shotgun (WGS) entry which is preliminary data.</text>
</comment>
<keyword evidence="3" id="KW-0677">Repeat</keyword>
<evidence type="ECO:0000256" key="1">
    <source>
        <dbReference type="ARBA" id="ARBA00004196"/>
    </source>
</evidence>
<feature type="non-terminal residue" evidence="4">
    <location>
        <position position="1"/>
    </location>
</feature>
<keyword evidence="2" id="KW-0433">Leucine-rich repeat</keyword>
<dbReference type="Pfam" id="PF12799">
    <property type="entry name" value="LRR_4"/>
    <property type="match status" value="1"/>
</dbReference>
<dbReference type="PANTHER" id="PTHR48059:SF30">
    <property type="entry name" value="OS06G0587000 PROTEIN"/>
    <property type="match status" value="1"/>
</dbReference>
<keyword evidence="5" id="KW-1185">Reference proteome</keyword>
<evidence type="ECO:0000256" key="2">
    <source>
        <dbReference type="ARBA" id="ARBA00022614"/>
    </source>
</evidence>